<dbReference type="GO" id="GO:0005179">
    <property type="term" value="F:hormone activity"/>
    <property type="evidence" value="ECO:0007669"/>
    <property type="project" value="InterPro"/>
</dbReference>
<organism evidence="4 5">
    <name type="scientific">Lymphocystis disease virus 3</name>
    <dbReference type="NCBI Taxonomy" id="2560566"/>
    <lineage>
        <taxon>Viruses</taxon>
        <taxon>Varidnaviria</taxon>
        <taxon>Bamfordvirae</taxon>
        <taxon>Nucleocytoviricota</taxon>
        <taxon>Megaviricetes</taxon>
        <taxon>Pimascovirales</taxon>
        <taxon>Pimascovirales incertae sedis</taxon>
        <taxon>Iridoviridae</taxon>
        <taxon>Alphairidovirinae</taxon>
        <taxon>Lymphocystivirus</taxon>
        <taxon>Lymphocystivirus sparus1</taxon>
    </lineage>
</organism>
<dbReference type="PRINTS" id="PR00276">
    <property type="entry name" value="INSULINFAMLY"/>
</dbReference>
<sequence>MKGFLKTFILIVMSVSPILCQTLCGSELVDALELVCGEYGGIYRPPKNANKKPQSGKKIVDVCCTTKGCNYMDLKQYCNS</sequence>
<dbReference type="GO" id="GO:0008284">
    <property type="term" value="P:positive regulation of cell population proliferation"/>
    <property type="evidence" value="ECO:0007669"/>
    <property type="project" value="TreeGrafter"/>
</dbReference>
<proteinExistence type="inferred from homology"/>
<gene>
    <name evidence="4" type="ORF">LCDVSa179R</name>
</gene>
<dbReference type="PANTHER" id="PTHR46845:SF1">
    <property type="entry name" value="INSULIN-LIKE GROWTH FACTOR I"/>
    <property type="match status" value="1"/>
</dbReference>
<keyword evidence="2" id="KW-1015">Disulfide bond</keyword>
<evidence type="ECO:0000313" key="5">
    <source>
        <dbReference type="Proteomes" id="UP000149121"/>
    </source>
</evidence>
<evidence type="ECO:0000256" key="1">
    <source>
        <dbReference type="ARBA" id="ARBA00009034"/>
    </source>
</evidence>
<dbReference type="InterPro" id="IPR016179">
    <property type="entry name" value="Insulin-like"/>
</dbReference>
<dbReference type="SMR" id="A0A1B2RW83"/>
<dbReference type="InterPro" id="IPR022352">
    <property type="entry name" value="Ins/IGF/rlx"/>
</dbReference>
<dbReference type="SUPFAM" id="SSF56994">
    <property type="entry name" value="Insulin-like"/>
    <property type="match status" value="1"/>
</dbReference>
<dbReference type="SMART" id="SM00078">
    <property type="entry name" value="IlGF"/>
    <property type="match status" value="1"/>
</dbReference>
<comment type="similarity">
    <text evidence="1">Belongs to the insulin family.</text>
</comment>
<accession>A0A1B2RW83</accession>
<dbReference type="GO" id="GO:0005615">
    <property type="term" value="C:extracellular space"/>
    <property type="evidence" value="ECO:0007669"/>
    <property type="project" value="TreeGrafter"/>
</dbReference>
<dbReference type="Proteomes" id="UP000149121">
    <property type="component" value="Segment"/>
</dbReference>
<keyword evidence="5" id="KW-1185">Reference proteome</keyword>
<dbReference type="KEGG" id="vg:30902755"/>
<dbReference type="Pfam" id="PF00049">
    <property type="entry name" value="Insulin"/>
    <property type="match status" value="1"/>
</dbReference>
<dbReference type="GO" id="GO:0008283">
    <property type="term" value="P:cell population proliferation"/>
    <property type="evidence" value="ECO:0007669"/>
    <property type="project" value="TreeGrafter"/>
</dbReference>
<protein>
    <submittedName>
        <fullName evidence="4">Insuline-like growth factor family member</fullName>
    </submittedName>
</protein>
<dbReference type="PANTHER" id="PTHR46845">
    <property type="entry name" value="INSULIN-LIKE GROWTH FACTOR I"/>
    <property type="match status" value="1"/>
</dbReference>
<feature type="domain" description="Insulin-like" evidence="3">
    <location>
        <begin position="21"/>
        <end position="78"/>
    </location>
</feature>
<dbReference type="GO" id="GO:0051897">
    <property type="term" value="P:positive regulation of phosphatidylinositol 3-kinase/protein kinase B signal transduction"/>
    <property type="evidence" value="ECO:0007669"/>
    <property type="project" value="TreeGrafter"/>
</dbReference>
<dbReference type="Gene3D" id="1.10.100.10">
    <property type="entry name" value="Insulin-like"/>
    <property type="match status" value="1"/>
</dbReference>
<reference evidence="4 5" key="1">
    <citation type="journal article" date="2016" name="J. Virol.">
        <title>Concurrence of Iridovirus, Polyomavirus, and a Unique Member of a New Group of Fish Papillomaviruses in Lymphocystis Disease-Affected Gilthead Sea Bream.</title>
        <authorList>
            <person name="Lopez-Bueno A."/>
            <person name="Mavian C."/>
            <person name="Labella A.M."/>
            <person name="Castro D."/>
            <person name="Borrego J.J."/>
            <person name="Alcami A."/>
            <person name="Alejo A."/>
        </authorList>
    </citation>
    <scope>NUCLEOTIDE SEQUENCE [LARGE SCALE GENOMIC DNA]</scope>
    <source>
        <strain evidence="4">SA9</strain>
    </source>
</reference>
<dbReference type="GO" id="GO:0005159">
    <property type="term" value="F:insulin-like growth factor receptor binding"/>
    <property type="evidence" value="ECO:0007669"/>
    <property type="project" value="TreeGrafter"/>
</dbReference>
<evidence type="ECO:0000313" key="4">
    <source>
        <dbReference type="EMBL" id="AOC55263.1"/>
    </source>
</evidence>
<name>A0A1B2RW83_9VIRU</name>
<dbReference type="EMBL" id="KX643370">
    <property type="protein sequence ID" value="AOC55263.1"/>
    <property type="molecule type" value="Genomic_DNA"/>
</dbReference>
<evidence type="ECO:0000256" key="2">
    <source>
        <dbReference type="ARBA" id="ARBA00023157"/>
    </source>
</evidence>
<dbReference type="InterPro" id="IPR036438">
    <property type="entry name" value="Insulin-like_sf"/>
</dbReference>
<evidence type="ECO:0000259" key="3">
    <source>
        <dbReference type="SMART" id="SM00078"/>
    </source>
</evidence>
<dbReference type="GO" id="GO:0048009">
    <property type="term" value="P:insulin-like growth factor receptor signaling pathway"/>
    <property type="evidence" value="ECO:0007669"/>
    <property type="project" value="TreeGrafter"/>
</dbReference>